<gene>
    <name evidence="4" type="ORF">BpHYR1_028907</name>
</gene>
<dbReference type="AlphaFoldDB" id="A0A3M7S1M1"/>
<protein>
    <submittedName>
        <fullName evidence="4">Boule</fullName>
    </submittedName>
</protein>
<dbReference type="GO" id="GO:0070935">
    <property type="term" value="P:3'-UTR-mediated mRNA stabilization"/>
    <property type="evidence" value="ECO:0007669"/>
    <property type="project" value="TreeGrafter"/>
</dbReference>
<proteinExistence type="predicted"/>
<dbReference type="InterPro" id="IPR012677">
    <property type="entry name" value="Nucleotide-bd_a/b_plait_sf"/>
</dbReference>
<dbReference type="InterPro" id="IPR035979">
    <property type="entry name" value="RBD_domain_sf"/>
</dbReference>
<dbReference type="GO" id="GO:0045948">
    <property type="term" value="P:positive regulation of translational initiation"/>
    <property type="evidence" value="ECO:0007669"/>
    <property type="project" value="TreeGrafter"/>
</dbReference>
<dbReference type="PANTHER" id="PTHR11176:SF57">
    <property type="entry name" value="PROTEIN BOULE"/>
    <property type="match status" value="1"/>
</dbReference>
<dbReference type="SUPFAM" id="SSF54928">
    <property type="entry name" value="RNA-binding domain, RBD"/>
    <property type="match status" value="1"/>
</dbReference>
<evidence type="ECO:0000256" key="2">
    <source>
        <dbReference type="PROSITE-ProRule" id="PRU00176"/>
    </source>
</evidence>
<organism evidence="4 5">
    <name type="scientific">Brachionus plicatilis</name>
    <name type="common">Marine rotifer</name>
    <name type="synonym">Brachionus muelleri</name>
    <dbReference type="NCBI Taxonomy" id="10195"/>
    <lineage>
        <taxon>Eukaryota</taxon>
        <taxon>Metazoa</taxon>
        <taxon>Spiralia</taxon>
        <taxon>Gnathifera</taxon>
        <taxon>Rotifera</taxon>
        <taxon>Eurotatoria</taxon>
        <taxon>Monogononta</taxon>
        <taxon>Pseudotrocha</taxon>
        <taxon>Ploima</taxon>
        <taxon>Brachionidae</taxon>
        <taxon>Brachionus</taxon>
    </lineage>
</organism>
<evidence type="ECO:0000259" key="3">
    <source>
        <dbReference type="PROSITE" id="PS50102"/>
    </source>
</evidence>
<dbReference type="PANTHER" id="PTHR11176">
    <property type="entry name" value="BOULE-RELATED"/>
    <property type="match status" value="1"/>
</dbReference>
<evidence type="ECO:0000313" key="4">
    <source>
        <dbReference type="EMBL" id="RNA29686.1"/>
    </source>
</evidence>
<dbReference type="GO" id="GO:0005737">
    <property type="term" value="C:cytoplasm"/>
    <property type="evidence" value="ECO:0007669"/>
    <property type="project" value="TreeGrafter"/>
</dbReference>
<dbReference type="InterPro" id="IPR034988">
    <property type="entry name" value="DAZ_BOULE_RRM"/>
</dbReference>
<dbReference type="SMART" id="SM00360">
    <property type="entry name" value="RRM"/>
    <property type="match status" value="1"/>
</dbReference>
<dbReference type="GO" id="GO:0008494">
    <property type="term" value="F:translation activator activity"/>
    <property type="evidence" value="ECO:0007669"/>
    <property type="project" value="TreeGrafter"/>
</dbReference>
<dbReference type="GO" id="GO:0003730">
    <property type="term" value="F:mRNA 3'-UTR binding"/>
    <property type="evidence" value="ECO:0007669"/>
    <property type="project" value="TreeGrafter"/>
</dbReference>
<keyword evidence="5" id="KW-1185">Reference proteome</keyword>
<dbReference type="Proteomes" id="UP000276133">
    <property type="component" value="Unassembled WGS sequence"/>
</dbReference>
<dbReference type="Pfam" id="PF00076">
    <property type="entry name" value="RRM_1"/>
    <property type="match status" value="1"/>
</dbReference>
<sequence>MYRIPNRIFVGGIPQTALQNELRDYFSHFGNVKDARIITDPRGNSRGYGFVTYENENDALKVLSLKEEDLIFKENRLNIGHAFRKKNNFMGQPSNPHHHSNNFHHQNQFNNSMNMSAQPIQMNNHSISNYLDGQMGNMHQIPNGMGSNFGQAPMNLSQMNNHMGINSINNFNHMSGFNGVNMN</sequence>
<keyword evidence="1 2" id="KW-0694">RNA-binding</keyword>
<dbReference type="PROSITE" id="PS50102">
    <property type="entry name" value="RRM"/>
    <property type="match status" value="1"/>
</dbReference>
<evidence type="ECO:0000256" key="1">
    <source>
        <dbReference type="ARBA" id="ARBA00022884"/>
    </source>
</evidence>
<dbReference type="OrthoDB" id="762982at2759"/>
<dbReference type="STRING" id="10195.A0A3M7S1M1"/>
<dbReference type="EMBL" id="REGN01002175">
    <property type="protein sequence ID" value="RNA29686.1"/>
    <property type="molecule type" value="Genomic_DNA"/>
</dbReference>
<dbReference type="CDD" id="cd12412">
    <property type="entry name" value="RRM_DAZL_BOULE"/>
    <property type="match status" value="1"/>
</dbReference>
<feature type="domain" description="RRM" evidence="3">
    <location>
        <begin position="6"/>
        <end position="84"/>
    </location>
</feature>
<dbReference type="InterPro" id="IPR000504">
    <property type="entry name" value="RRM_dom"/>
</dbReference>
<reference evidence="4 5" key="1">
    <citation type="journal article" date="2018" name="Sci. Rep.">
        <title>Genomic signatures of local adaptation to the degree of environmental predictability in rotifers.</title>
        <authorList>
            <person name="Franch-Gras L."/>
            <person name="Hahn C."/>
            <person name="Garcia-Roger E.M."/>
            <person name="Carmona M.J."/>
            <person name="Serra M."/>
            <person name="Gomez A."/>
        </authorList>
    </citation>
    <scope>NUCLEOTIDE SEQUENCE [LARGE SCALE GENOMIC DNA]</scope>
    <source>
        <strain evidence="4">HYR1</strain>
    </source>
</reference>
<comment type="caution">
    <text evidence="4">The sequence shown here is derived from an EMBL/GenBank/DDBJ whole genome shotgun (WGS) entry which is preliminary data.</text>
</comment>
<evidence type="ECO:0000313" key="5">
    <source>
        <dbReference type="Proteomes" id="UP000276133"/>
    </source>
</evidence>
<name>A0A3M7S1M1_BRAPC</name>
<dbReference type="Gene3D" id="3.30.70.330">
    <property type="match status" value="1"/>
</dbReference>
<accession>A0A3M7S1M1</accession>